<dbReference type="AlphaFoldDB" id="A0A8H7V3Q3"/>
<feature type="compositionally biased region" description="Basic and acidic residues" evidence="1">
    <location>
        <begin position="701"/>
        <end position="721"/>
    </location>
</feature>
<evidence type="ECO:0000313" key="3">
    <source>
        <dbReference type="Proteomes" id="UP000650833"/>
    </source>
</evidence>
<evidence type="ECO:0000256" key="1">
    <source>
        <dbReference type="SAM" id="MobiDB-lite"/>
    </source>
</evidence>
<feature type="compositionally biased region" description="Basic and acidic residues" evidence="1">
    <location>
        <begin position="1"/>
        <end position="27"/>
    </location>
</feature>
<proteinExistence type="predicted"/>
<accession>A0A8H7V3Q3</accession>
<dbReference type="OrthoDB" id="2274659at2759"/>
<feature type="region of interest" description="Disordered" evidence="1">
    <location>
        <begin position="691"/>
        <end position="721"/>
    </location>
</feature>
<keyword evidence="3" id="KW-1185">Reference proteome</keyword>
<feature type="region of interest" description="Disordered" evidence="1">
    <location>
        <begin position="1"/>
        <end position="37"/>
    </location>
</feature>
<evidence type="ECO:0000313" key="2">
    <source>
        <dbReference type="EMBL" id="KAG2200259.1"/>
    </source>
</evidence>
<protein>
    <submittedName>
        <fullName evidence="2">Uncharacterized protein</fullName>
    </submittedName>
</protein>
<organism evidence="2 3">
    <name type="scientific">Mucor plumbeus</name>
    <dbReference type="NCBI Taxonomy" id="97098"/>
    <lineage>
        <taxon>Eukaryota</taxon>
        <taxon>Fungi</taxon>
        <taxon>Fungi incertae sedis</taxon>
        <taxon>Mucoromycota</taxon>
        <taxon>Mucoromycotina</taxon>
        <taxon>Mucoromycetes</taxon>
        <taxon>Mucorales</taxon>
        <taxon>Mucorineae</taxon>
        <taxon>Mucoraceae</taxon>
        <taxon>Mucor</taxon>
    </lineage>
</organism>
<gene>
    <name evidence="2" type="ORF">INT46_009236</name>
</gene>
<sequence length="733" mass="82368">MPTKPVDSRKLKTKGLKEKRIEKEKAKPPQSSSKSVGIKDAEIAKIKRSKKSSCRRFLSLSIATYLGYNFFYACGSPFDETSDKPAICGAIDPIKLDLYKVYESDFYKTNVDPYMHTVVVKTTGLYNEFGVPTKVKLVSLYKQHGEPLVNEGCVRASQVYAQHLEPKLSPLVEKSKIQADQVKIHLQPYLQEATKQAIVAQNFAKQQWENLPPPVKQAKDQTVETVLEFYHRAENTDLVPILIDIYWKIIHFYQYQFAPFIQTHPTTAHVNRFYEENIKKYIDENVKPLLLLVKDRTHVNQLFDHALTLFPQRSLTNVPKKSTAASSIVETKTPAIATKTISDIPVTATTTSTTAAASLSTSTKKAVTIKVVESKAETSTKKASSAEPASSVVPVKEKAISTPLVLNSDFVEEETFSTTVTPTTAATTTNSIKTEATIAKNVSNDDDIINPVSVRPTATPEYVEMEVESPQVDKKEAVYCPTCNAAEEQVIIAPTDKNIVPVRDEKEVFEIHNEKEVFEVNKEPVAVPPQSPVKDTLIKEEENVDAPIKKEPVVVESPEFKAEEQAVPVLKEEEQMFNTQVEDQMPIHTEDADAFDKNFKVEDIKKKTDGDLPEPAVLLKEEKDKIETPVVNVVVDKQQVKIPLPVEKKKEDIAVPNDESEFADTKEQIVINAPVKDKNIFKEKEPIDIEPVAKEPIVPNDESKFDPKPQHHQQKEEPVRYHRVEKALSQCPY</sequence>
<reference evidence="2" key="1">
    <citation type="submission" date="2020-12" db="EMBL/GenBank/DDBJ databases">
        <title>Metabolic potential, ecology and presence of endohyphal bacteria is reflected in genomic diversity of Mucoromycotina.</title>
        <authorList>
            <person name="Muszewska A."/>
            <person name="Okrasinska A."/>
            <person name="Steczkiewicz K."/>
            <person name="Drgas O."/>
            <person name="Orlowska M."/>
            <person name="Perlinska-Lenart U."/>
            <person name="Aleksandrzak-Piekarczyk T."/>
            <person name="Szatraj K."/>
            <person name="Zielenkiewicz U."/>
            <person name="Pilsyk S."/>
            <person name="Malc E."/>
            <person name="Mieczkowski P."/>
            <person name="Kruszewska J.S."/>
            <person name="Biernat P."/>
            <person name="Pawlowska J."/>
        </authorList>
    </citation>
    <scope>NUCLEOTIDE SEQUENCE</scope>
    <source>
        <strain evidence="2">CBS 226.32</strain>
    </source>
</reference>
<comment type="caution">
    <text evidence="2">The sequence shown here is derived from an EMBL/GenBank/DDBJ whole genome shotgun (WGS) entry which is preliminary data.</text>
</comment>
<dbReference type="EMBL" id="JAEPRC010000322">
    <property type="protein sequence ID" value="KAG2200259.1"/>
    <property type="molecule type" value="Genomic_DNA"/>
</dbReference>
<dbReference type="Proteomes" id="UP000650833">
    <property type="component" value="Unassembled WGS sequence"/>
</dbReference>
<name>A0A8H7V3Q3_9FUNG</name>